<accession>A0A543I445</accession>
<dbReference type="OrthoDB" id="4426778at2"/>
<dbReference type="AlphaFoldDB" id="A0A543I445"/>
<evidence type="ECO:0000313" key="3">
    <source>
        <dbReference type="Proteomes" id="UP000318331"/>
    </source>
</evidence>
<keyword evidence="3" id="KW-1185">Reference proteome</keyword>
<dbReference type="SUPFAM" id="SSF46689">
    <property type="entry name" value="Homeodomain-like"/>
    <property type="match status" value="1"/>
</dbReference>
<evidence type="ECO:0000313" key="2">
    <source>
        <dbReference type="EMBL" id="TQM65363.1"/>
    </source>
</evidence>
<dbReference type="InterPro" id="IPR002514">
    <property type="entry name" value="Transposase_8"/>
</dbReference>
<name>A0A543I445_9MICO</name>
<dbReference type="GO" id="GO:0004803">
    <property type="term" value="F:transposase activity"/>
    <property type="evidence" value="ECO:0007669"/>
    <property type="project" value="InterPro"/>
</dbReference>
<gene>
    <name evidence="2" type="ORF">FB466_0163</name>
</gene>
<reference evidence="2 3" key="1">
    <citation type="submission" date="2019-06" db="EMBL/GenBank/DDBJ databases">
        <title>Sequencing the genomes of 1000 actinobacteria strains.</title>
        <authorList>
            <person name="Klenk H.-P."/>
        </authorList>
    </citation>
    <scope>NUCLEOTIDE SEQUENCE [LARGE SCALE GENOMIC DNA]</scope>
    <source>
        <strain evidence="2 3">DSM 18031</strain>
    </source>
</reference>
<organism evidence="2 3">
    <name type="scientific">Klugiella xanthotipulae</name>
    <dbReference type="NCBI Taxonomy" id="244735"/>
    <lineage>
        <taxon>Bacteria</taxon>
        <taxon>Bacillati</taxon>
        <taxon>Actinomycetota</taxon>
        <taxon>Actinomycetes</taxon>
        <taxon>Micrococcales</taxon>
        <taxon>Microbacteriaceae</taxon>
        <taxon>Klugiella</taxon>
    </lineage>
</organism>
<dbReference type="InterPro" id="IPR009057">
    <property type="entry name" value="Homeodomain-like_sf"/>
</dbReference>
<sequence length="99" mass="11416">MSRYLEPFKRKVLDLLADGTPVKHVAEDLGISQQTIDNWREQSLVDRGELSGMTSTESAERASARRRIREREEEVRILVRARELVKEAPRLKGSTRPSR</sequence>
<dbReference type="Pfam" id="PF01527">
    <property type="entry name" value="HTH_Tnp_1"/>
    <property type="match status" value="1"/>
</dbReference>
<feature type="region of interest" description="Disordered" evidence="1">
    <location>
        <begin position="47"/>
        <end position="66"/>
    </location>
</feature>
<dbReference type="Proteomes" id="UP000318331">
    <property type="component" value="Unassembled WGS sequence"/>
</dbReference>
<comment type="caution">
    <text evidence="2">The sequence shown here is derived from an EMBL/GenBank/DDBJ whole genome shotgun (WGS) entry which is preliminary data.</text>
</comment>
<evidence type="ECO:0000256" key="1">
    <source>
        <dbReference type="SAM" id="MobiDB-lite"/>
    </source>
</evidence>
<dbReference type="GO" id="GO:0003677">
    <property type="term" value="F:DNA binding"/>
    <property type="evidence" value="ECO:0007669"/>
    <property type="project" value="InterPro"/>
</dbReference>
<protein>
    <submittedName>
        <fullName evidence="2">Transposase</fullName>
    </submittedName>
</protein>
<dbReference type="EMBL" id="VFPN01000001">
    <property type="protein sequence ID" value="TQM65363.1"/>
    <property type="molecule type" value="Genomic_DNA"/>
</dbReference>
<proteinExistence type="predicted"/>
<dbReference type="Gene3D" id="1.10.10.60">
    <property type="entry name" value="Homeodomain-like"/>
    <property type="match status" value="1"/>
</dbReference>
<dbReference type="GO" id="GO:0006313">
    <property type="term" value="P:DNA transposition"/>
    <property type="evidence" value="ECO:0007669"/>
    <property type="project" value="InterPro"/>
</dbReference>